<dbReference type="AlphaFoldDB" id="A0A8A4ZC34"/>
<accession>A0A8A4ZC34</accession>
<protein>
    <submittedName>
        <fullName evidence="2">Uncharacterized protein</fullName>
    </submittedName>
</protein>
<evidence type="ECO:0000313" key="2">
    <source>
        <dbReference type="EMBL" id="QTE28569.1"/>
    </source>
</evidence>
<evidence type="ECO:0000313" key="3">
    <source>
        <dbReference type="Proteomes" id="UP000663937"/>
    </source>
</evidence>
<organism evidence="2 3">
    <name type="scientific">Pengzhenrongella sicca</name>
    <dbReference type="NCBI Taxonomy" id="2819238"/>
    <lineage>
        <taxon>Bacteria</taxon>
        <taxon>Bacillati</taxon>
        <taxon>Actinomycetota</taxon>
        <taxon>Actinomycetes</taxon>
        <taxon>Micrococcales</taxon>
        <taxon>Pengzhenrongella</taxon>
    </lineage>
</organism>
<sequence length="170" mass="18696">MTSIEALGTWIGGIATAAAVIVAASQLNGELKRQRTESDRAHGSETRITRLLAEHVALRFKPLDLRGAQHRKVSFDITNKNDEAIENFKVSVTDTGAELGHAQQIYPGRSWSCIATVVDLSISVLPAQENEAGRILKQELRPKICLEFTTRGRNFRKVGDSRVQDVTSEA</sequence>
<evidence type="ECO:0000256" key="1">
    <source>
        <dbReference type="SAM" id="Phobius"/>
    </source>
</evidence>
<proteinExistence type="predicted"/>
<dbReference type="EMBL" id="CP071868">
    <property type="protein sequence ID" value="QTE28569.1"/>
    <property type="molecule type" value="Genomic_DNA"/>
</dbReference>
<feature type="transmembrane region" description="Helical" evidence="1">
    <location>
        <begin position="6"/>
        <end position="25"/>
    </location>
</feature>
<keyword evidence="1" id="KW-0472">Membrane</keyword>
<keyword evidence="1" id="KW-1133">Transmembrane helix</keyword>
<dbReference type="KEGG" id="psic:J4E96_14515"/>
<keyword evidence="3" id="KW-1185">Reference proteome</keyword>
<dbReference type="Proteomes" id="UP000663937">
    <property type="component" value="Chromosome"/>
</dbReference>
<gene>
    <name evidence="2" type="ORF">J4E96_14515</name>
</gene>
<name>A0A8A4ZC34_9MICO</name>
<keyword evidence="1" id="KW-0812">Transmembrane</keyword>
<dbReference type="RefSeq" id="WP_227422805.1">
    <property type="nucleotide sequence ID" value="NZ_CP071868.1"/>
</dbReference>
<reference evidence="2" key="1">
    <citation type="submission" date="2021-03" db="EMBL/GenBank/DDBJ databases">
        <title>Pengzhenrongella sicca gen. nov., sp. nov., a new member of suborder Micrococcineae isolated from High-Arctic tundra soil.</title>
        <authorList>
            <person name="Peng F."/>
        </authorList>
    </citation>
    <scope>NUCLEOTIDE SEQUENCE</scope>
    <source>
        <strain evidence="2">LRZ-2</strain>
    </source>
</reference>